<feature type="transmembrane region" description="Helical" evidence="1">
    <location>
        <begin position="273"/>
        <end position="291"/>
    </location>
</feature>
<dbReference type="RefSeq" id="WP_145670885.1">
    <property type="nucleotide sequence ID" value="NZ_VIWO01000005.1"/>
</dbReference>
<feature type="transmembrane region" description="Helical" evidence="1">
    <location>
        <begin position="7"/>
        <end position="27"/>
    </location>
</feature>
<feature type="transmembrane region" description="Helical" evidence="1">
    <location>
        <begin position="413"/>
        <end position="431"/>
    </location>
</feature>
<proteinExistence type="predicted"/>
<evidence type="ECO:0008006" key="4">
    <source>
        <dbReference type="Google" id="ProtNLM"/>
    </source>
</evidence>
<evidence type="ECO:0000313" key="3">
    <source>
        <dbReference type="Proteomes" id="UP000320811"/>
    </source>
</evidence>
<keyword evidence="1" id="KW-0812">Transmembrane</keyword>
<feature type="transmembrane region" description="Helical" evidence="1">
    <location>
        <begin position="389"/>
        <end position="407"/>
    </location>
</feature>
<evidence type="ECO:0000313" key="2">
    <source>
        <dbReference type="EMBL" id="TWF39694.1"/>
    </source>
</evidence>
<sequence>MMRNRSAHINILCLLNFVFAGVAGIVSVSLATFLFNVLLVLFGMGCIHLMAKDAVKRQSSYTIFLSFFLVYGTYMMITNELFVQDPFKDIFYAKDSVTFYTYVDKVSGAGSIGEIGTYYRNDFFANDWKGFAYFSTVVAFIAKSIDINSLLLQKLQIVACSSAILVILYNLLANYITDEYSVRMTVIYGFLSYNFFYSAIYLRDVHIGLFFGLYFLLIIFRKGFAGIFYGLLLTVVIFFFRPEHGYFSVSFLFAYIYLLVTDKNNVTANKFKIPILIMLALPALTQIAVLQEGLNTIQNTSDSYRDFSSSSAGLGSFGSMLLRLPFGVRHIAVGLFSQTLPFPFYSVWEENLFFIPWSVAAVFWFVVWVVIIYTSLVKPRNPFFQFKELNILFAIAILLILGASANADTRRIMSVYPVVFVMFSGGILSLAKAKRKQLVARGLLFYFTLIFAYALIK</sequence>
<keyword evidence="1" id="KW-0472">Membrane</keyword>
<dbReference type="AlphaFoldDB" id="A0A561PNK4"/>
<keyword evidence="3" id="KW-1185">Reference proteome</keyword>
<dbReference type="OrthoDB" id="641239at2"/>
<dbReference type="Proteomes" id="UP000320811">
    <property type="component" value="Unassembled WGS sequence"/>
</dbReference>
<reference evidence="2 3" key="1">
    <citation type="submission" date="2019-06" db="EMBL/GenBank/DDBJ databases">
        <title>Sorghum-associated microbial communities from plants grown in Nebraska, USA.</title>
        <authorList>
            <person name="Schachtman D."/>
        </authorList>
    </citation>
    <scope>NUCLEOTIDE SEQUENCE [LARGE SCALE GENOMIC DNA]</scope>
    <source>
        <strain evidence="2 3">1209</strain>
    </source>
</reference>
<evidence type="ECO:0000256" key="1">
    <source>
        <dbReference type="SAM" id="Phobius"/>
    </source>
</evidence>
<feature type="transmembrane region" description="Helical" evidence="1">
    <location>
        <begin position="157"/>
        <end position="176"/>
    </location>
</feature>
<protein>
    <recommendedName>
        <fullName evidence="4">Dolichyl-phosphate-mannose-protein mannosyltransferase</fullName>
    </recommendedName>
</protein>
<name>A0A561PNK4_9BACT</name>
<gene>
    <name evidence="2" type="ORF">FHW36_105133</name>
</gene>
<keyword evidence="1" id="KW-1133">Transmembrane helix</keyword>
<feature type="transmembrane region" description="Helical" evidence="1">
    <location>
        <begin position="63"/>
        <end position="82"/>
    </location>
</feature>
<comment type="caution">
    <text evidence="2">The sequence shown here is derived from an EMBL/GenBank/DDBJ whole genome shotgun (WGS) entry which is preliminary data.</text>
</comment>
<feature type="transmembrane region" description="Helical" evidence="1">
    <location>
        <begin position="214"/>
        <end position="239"/>
    </location>
</feature>
<accession>A0A561PNK4</accession>
<feature type="transmembrane region" description="Helical" evidence="1">
    <location>
        <begin position="33"/>
        <end position="51"/>
    </location>
</feature>
<feature type="transmembrane region" description="Helical" evidence="1">
    <location>
        <begin position="354"/>
        <end position="377"/>
    </location>
</feature>
<feature type="transmembrane region" description="Helical" evidence="1">
    <location>
        <begin position="438"/>
        <end position="456"/>
    </location>
</feature>
<organism evidence="2 3">
    <name type="scientific">Chitinophaga polysaccharea</name>
    <dbReference type="NCBI Taxonomy" id="1293035"/>
    <lineage>
        <taxon>Bacteria</taxon>
        <taxon>Pseudomonadati</taxon>
        <taxon>Bacteroidota</taxon>
        <taxon>Chitinophagia</taxon>
        <taxon>Chitinophagales</taxon>
        <taxon>Chitinophagaceae</taxon>
        <taxon>Chitinophaga</taxon>
    </lineage>
</organism>
<feature type="transmembrane region" description="Helical" evidence="1">
    <location>
        <begin position="128"/>
        <end position="145"/>
    </location>
</feature>
<dbReference type="EMBL" id="VIWO01000005">
    <property type="protein sequence ID" value="TWF39694.1"/>
    <property type="molecule type" value="Genomic_DNA"/>
</dbReference>
<feature type="transmembrane region" description="Helical" evidence="1">
    <location>
        <begin position="245"/>
        <end position="261"/>
    </location>
</feature>